<dbReference type="EMBL" id="KV878238">
    <property type="protein sequence ID" value="OJZ88870.1"/>
    <property type="molecule type" value="Genomic_DNA"/>
</dbReference>
<sequence>NRSNRQEIMHRNGYSRNPSSRSGALAGKRVAVARNPRVNWASMTGPDRLGGGISILRSIRIGCRHSVIFVVRAIQYFPRKLEHN</sequence>
<reference evidence="3" key="1">
    <citation type="journal article" date="2017" name="Genome Biol.">
        <title>Comparative genomics reveals high biological diversity and specific adaptations in the industrially and medically important fungal genus Aspergillus.</title>
        <authorList>
            <person name="de Vries R.P."/>
            <person name="Riley R."/>
            <person name="Wiebenga A."/>
            <person name="Aguilar-Osorio G."/>
            <person name="Amillis S."/>
            <person name="Uchima C.A."/>
            <person name="Anderluh G."/>
            <person name="Asadollahi M."/>
            <person name="Askin M."/>
            <person name="Barry K."/>
            <person name="Battaglia E."/>
            <person name="Bayram O."/>
            <person name="Benocci T."/>
            <person name="Braus-Stromeyer S.A."/>
            <person name="Caldana C."/>
            <person name="Canovas D."/>
            <person name="Cerqueira G.C."/>
            <person name="Chen F."/>
            <person name="Chen W."/>
            <person name="Choi C."/>
            <person name="Clum A."/>
            <person name="Dos Santos R.A."/>
            <person name="Damasio A.R."/>
            <person name="Diallinas G."/>
            <person name="Emri T."/>
            <person name="Fekete E."/>
            <person name="Flipphi M."/>
            <person name="Freyberg S."/>
            <person name="Gallo A."/>
            <person name="Gournas C."/>
            <person name="Habgood R."/>
            <person name="Hainaut M."/>
            <person name="Harispe M.L."/>
            <person name="Henrissat B."/>
            <person name="Hilden K.S."/>
            <person name="Hope R."/>
            <person name="Hossain A."/>
            <person name="Karabika E."/>
            <person name="Karaffa L."/>
            <person name="Karanyi Z."/>
            <person name="Krasevec N."/>
            <person name="Kuo A."/>
            <person name="Kusch H."/>
            <person name="LaButti K."/>
            <person name="Lagendijk E.L."/>
            <person name="Lapidus A."/>
            <person name="Levasseur A."/>
            <person name="Lindquist E."/>
            <person name="Lipzen A."/>
            <person name="Logrieco A.F."/>
            <person name="MacCabe A."/>
            <person name="Maekelae M.R."/>
            <person name="Malavazi I."/>
            <person name="Melin P."/>
            <person name="Meyer V."/>
            <person name="Mielnichuk N."/>
            <person name="Miskei M."/>
            <person name="Molnar A.P."/>
            <person name="Mule G."/>
            <person name="Ngan C.Y."/>
            <person name="Orejas M."/>
            <person name="Orosz E."/>
            <person name="Ouedraogo J.P."/>
            <person name="Overkamp K.M."/>
            <person name="Park H.-S."/>
            <person name="Perrone G."/>
            <person name="Piumi F."/>
            <person name="Punt P.J."/>
            <person name="Ram A.F."/>
            <person name="Ramon A."/>
            <person name="Rauscher S."/>
            <person name="Record E."/>
            <person name="Riano-Pachon D.M."/>
            <person name="Robert V."/>
            <person name="Roehrig J."/>
            <person name="Ruller R."/>
            <person name="Salamov A."/>
            <person name="Salih N.S."/>
            <person name="Samson R.A."/>
            <person name="Sandor E."/>
            <person name="Sanguinetti M."/>
            <person name="Schuetze T."/>
            <person name="Sepcic K."/>
            <person name="Shelest E."/>
            <person name="Sherlock G."/>
            <person name="Sophianopoulou V."/>
            <person name="Squina F.M."/>
            <person name="Sun H."/>
            <person name="Susca A."/>
            <person name="Todd R.B."/>
            <person name="Tsang A."/>
            <person name="Unkles S.E."/>
            <person name="van de Wiele N."/>
            <person name="van Rossen-Uffink D."/>
            <person name="Oliveira J.V."/>
            <person name="Vesth T.C."/>
            <person name="Visser J."/>
            <person name="Yu J.-H."/>
            <person name="Zhou M."/>
            <person name="Andersen M.R."/>
            <person name="Archer D.B."/>
            <person name="Baker S.E."/>
            <person name="Benoit I."/>
            <person name="Brakhage A.A."/>
            <person name="Braus G.H."/>
            <person name="Fischer R."/>
            <person name="Frisvad J.C."/>
            <person name="Goldman G.H."/>
            <person name="Houbraken J."/>
            <person name="Oakley B."/>
            <person name="Pocsi I."/>
            <person name="Scazzocchio C."/>
            <person name="Seiboth B."/>
            <person name="vanKuyk P.A."/>
            <person name="Wortman J."/>
            <person name="Dyer P.S."/>
            <person name="Grigoriev I.V."/>
        </authorList>
    </citation>
    <scope>NUCLEOTIDE SEQUENCE [LARGE SCALE GENOMIC DNA]</scope>
    <source>
        <strain evidence="3">CBS 106.47</strain>
    </source>
</reference>
<dbReference type="Proteomes" id="UP000184063">
    <property type="component" value="Unassembled WGS sequence"/>
</dbReference>
<name>A0A1M3TPY8_ASPLC</name>
<evidence type="ECO:0000256" key="1">
    <source>
        <dbReference type="SAM" id="MobiDB-lite"/>
    </source>
</evidence>
<evidence type="ECO:0000313" key="3">
    <source>
        <dbReference type="Proteomes" id="UP000184063"/>
    </source>
</evidence>
<evidence type="ECO:0000313" key="2">
    <source>
        <dbReference type="EMBL" id="OJZ88870.1"/>
    </source>
</evidence>
<feature type="region of interest" description="Disordered" evidence="1">
    <location>
        <begin position="1"/>
        <end position="24"/>
    </location>
</feature>
<dbReference type="VEuPathDB" id="FungiDB:ASPFODRAFT_127852"/>
<proteinExistence type="predicted"/>
<protein>
    <submittedName>
        <fullName evidence="2">Uncharacterized protein</fullName>
    </submittedName>
</protein>
<gene>
    <name evidence="2" type="ORF">ASPFODRAFT_127852</name>
</gene>
<organism evidence="2 3">
    <name type="scientific">Aspergillus luchuensis (strain CBS 106.47)</name>
    <dbReference type="NCBI Taxonomy" id="1137211"/>
    <lineage>
        <taxon>Eukaryota</taxon>
        <taxon>Fungi</taxon>
        <taxon>Dikarya</taxon>
        <taxon>Ascomycota</taxon>
        <taxon>Pezizomycotina</taxon>
        <taxon>Eurotiomycetes</taxon>
        <taxon>Eurotiomycetidae</taxon>
        <taxon>Eurotiales</taxon>
        <taxon>Aspergillaceae</taxon>
        <taxon>Aspergillus</taxon>
        <taxon>Aspergillus subgen. Circumdati</taxon>
    </lineage>
</organism>
<dbReference type="AlphaFoldDB" id="A0A1M3TPY8"/>
<accession>A0A1M3TPY8</accession>
<feature type="compositionally biased region" description="Basic and acidic residues" evidence="1">
    <location>
        <begin position="1"/>
        <end position="10"/>
    </location>
</feature>
<feature type="non-terminal residue" evidence="2">
    <location>
        <position position="1"/>
    </location>
</feature>